<name>A0A1X7LY48_9BACL</name>
<dbReference type="Proteomes" id="UP000193834">
    <property type="component" value="Unassembled WGS sequence"/>
</dbReference>
<proteinExistence type="predicted"/>
<keyword evidence="2" id="KW-1185">Reference proteome</keyword>
<dbReference type="Pfam" id="PF09693">
    <property type="entry name" value="Phage_XkdX"/>
    <property type="match status" value="1"/>
</dbReference>
<evidence type="ECO:0000313" key="1">
    <source>
        <dbReference type="EMBL" id="SMG58182.1"/>
    </source>
</evidence>
<sequence length="50" mass="6000">MNWYAIVKRYYDMGIYKIDPADPMYVGQFVQLGKITEEQYKEITNIDFEA</sequence>
<dbReference type="RefSeq" id="WP_085498506.1">
    <property type="nucleotide sequence ID" value="NZ_FXAZ01000009.1"/>
</dbReference>
<accession>A0A1X7LY48</accession>
<dbReference type="STRING" id="1852522.SAMN06295960_4634"/>
<evidence type="ECO:0000313" key="2">
    <source>
        <dbReference type="Proteomes" id="UP000193834"/>
    </source>
</evidence>
<dbReference type="EMBL" id="FXAZ01000009">
    <property type="protein sequence ID" value="SMG58182.1"/>
    <property type="molecule type" value="Genomic_DNA"/>
</dbReference>
<dbReference type="NCBIfam" id="TIGR01669">
    <property type="entry name" value="phage_XkdX"/>
    <property type="match status" value="1"/>
</dbReference>
<protein>
    <submittedName>
        <fullName evidence="1">Phage uncharacterized protein, XkdX family</fullName>
    </submittedName>
</protein>
<gene>
    <name evidence="1" type="ORF">SAMN06295960_4634</name>
</gene>
<dbReference type="AlphaFoldDB" id="A0A1X7LY48"/>
<organism evidence="1 2">
    <name type="scientific">Paenibacillus aquistagni</name>
    <dbReference type="NCBI Taxonomy" id="1852522"/>
    <lineage>
        <taxon>Bacteria</taxon>
        <taxon>Bacillati</taxon>
        <taxon>Bacillota</taxon>
        <taxon>Bacilli</taxon>
        <taxon>Bacillales</taxon>
        <taxon>Paenibacillaceae</taxon>
        <taxon>Paenibacillus</taxon>
    </lineage>
</organism>
<dbReference type="OrthoDB" id="1925295at2"/>
<dbReference type="InterPro" id="IPR010022">
    <property type="entry name" value="XkdX"/>
</dbReference>
<reference evidence="1 2" key="1">
    <citation type="submission" date="2017-04" db="EMBL/GenBank/DDBJ databases">
        <authorList>
            <person name="Afonso C.L."/>
            <person name="Miller P.J."/>
            <person name="Scott M.A."/>
            <person name="Spackman E."/>
            <person name="Goraichik I."/>
            <person name="Dimitrov K.M."/>
            <person name="Suarez D.L."/>
            <person name="Swayne D.E."/>
        </authorList>
    </citation>
    <scope>NUCLEOTIDE SEQUENCE [LARGE SCALE GENOMIC DNA]</scope>
    <source>
        <strain evidence="1 2">11</strain>
    </source>
</reference>